<dbReference type="EMBL" id="CP036343">
    <property type="protein sequence ID" value="QDT91402.1"/>
    <property type="molecule type" value="Genomic_DNA"/>
</dbReference>
<feature type="transmembrane region" description="Helical" evidence="2">
    <location>
        <begin position="376"/>
        <end position="396"/>
    </location>
</feature>
<keyword evidence="2" id="KW-1133">Transmembrane helix</keyword>
<dbReference type="InterPro" id="IPR011723">
    <property type="entry name" value="Znf/thioredoxin_put"/>
</dbReference>
<accession>A0A517VEF8</accession>
<feature type="region of interest" description="Disordered" evidence="1">
    <location>
        <begin position="556"/>
        <end position="582"/>
    </location>
</feature>
<sequence length="582" mass="64692">MPIKVRCKECNTSFSVRDEAEGKKVRCKECGAPVKVTAAKQSKKRSRSSKPADTDDFLATLDIDKLEDKAAKICPRCGHDVDEDDVECSNCGVDLSTGRMSEATRRKRKRKGPAVEEFYSKSWGDAYTFLKNHKGLAIKTFLYSSIASTLFFCAIFMVMWCHRTPPRAFWGFIAFVSIMAIPGWIWFIQTEVVRYALQKKDKLKRINFDFFLCSALGMKFIFWVILFSLPAQAILGTLGYYFISNGSTPTGAILIAAGFIPTFLMFPLAIPHMTMVDSTPGWMIHKLGKIFLNLVKPAMFWCFVFVMTSLPVIGCLAAIGAVSGDDLNTFFSNVRYNSSVARDNGAKEYAEENKIKDFVEGPFVGKTPAELDAKVLILPSILWVLACLFYAPTLIYNARVNGLLAVHCKPDLNLITKLSETKYVSKADREKGDDSATHPLQLAVIGVLGGAGIGTIFYFVTPYLPLLLVWVLFGISFLTLFVCFIITLVKLYKIDGPLQCVIGFFVSIYAFGKGWSYAQKDKEMGKTMLIWTLFIVVINIMAYSMEVHGIIESEEKQNAAAPEDPDAADPAMEGEPAEPATP</sequence>
<feature type="transmembrane region" description="Helical" evidence="2">
    <location>
        <begin position="496"/>
        <end position="516"/>
    </location>
</feature>
<feature type="transmembrane region" description="Helical" evidence="2">
    <location>
        <begin position="168"/>
        <end position="187"/>
    </location>
</feature>
<name>A0A517VEF8_9PLAN</name>
<feature type="transmembrane region" description="Helical" evidence="2">
    <location>
        <begin position="141"/>
        <end position="162"/>
    </location>
</feature>
<protein>
    <recommendedName>
        <fullName evidence="5">Double zinc ribbon</fullName>
    </recommendedName>
</protein>
<evidence type="ECO:0000313" key="3">
    <source>
        <dbReference type="EMBL" id="QDT91402.1"/>
    </source>
</evidence>
<keyword evidence="4" id="KW-1185">Reference proteome</keyword>
<feature type="transmembrane region" description="Helical" evidence="2">
    <location>
        <begin position="440"/>
        <end position="461"/>
    </location>
</feature>
<reference evidence="3 4" key="1">
    <citation type="submission" date="2019-02" db="EMBL/GenBank/DDBJ databases">
        <title>Deep-cultivation of Planctomycetes and their phenomic and genomic characterization uncovers novel biology.</title>
        <authorList>
            <person name="Wiegand S."/>
            <person name="Jogler M."/>
            <person name="Boedeker C."/>
            <person name="Pinto D."/>
            <person name="Vollmers J."/>
            <person name="Rivas-Marin E."/>
            <person name="Kohn T."/>
            <person name="Peeters S.H."/>
            <person name="Heuer A."/>
            <person name="Rast P."/>
            <person name="Oberbeckmann S."/>
            <person name="Bunk B."/>
            <person name="Jeske O."/>
            <person name="Meyerdierks A."/>
            <person name="Storesund J.E."/>
            <person name="Kallscheuer N."/>
            <person name="Luecker S."/>
            <person name="Lage O.M."/>
            <person name="Pohl T."/>
            <person name="Merkel B.J."/>
            <person name="Hornburger P."/>
            <person name="Mueller R.-W."/>
            <person name="Bruemmer F."/>
            <person name="Labrenz M."/>
            <person name="Spormann A.M."/>
            <person name="Op den Camp H."/>
            <person name="Overmann J."/>
            <person name="Amann R."/>
            <person name="Jetten M.S.M."/>
            <person name="Mascher T."/>
            <person name="Medema M.H."/>
            <person name="Devos D.P."/>
            <person name="Kaster A.-K."/>
            <person name="Ovreas L."/>
            <person name="Rohde M."/>
            <person name="Galperin M.Y."/>
            <person name="Jogler C."/>
        </authorList>
    </citation>
    <scope>NUCLEOTIDE SEQUENCE [LARGE SCALE GENOMIC DNA]</scope>
    <source>
        <strain evidence="3 4">Pan161</strain>
    </source>
</reference>
<feature type="transmembrane region" description="Helical" evidence="2">
    <location>
        <begin position="208"/>
        <end position="231"/>
    </location>
</feature>
<feature type="transmembrane region" description="Helical" evidence="2">
    <location>
        <begin position="298"/>
        <end position="322"/>
    </location>
</feature>
<evidence type="ECO:0000313" key="4">
    <source>
        <dbReference type="Proteomes" id="UP000316855"/>
    </source>
</evidence>
<organism evidence="3 4">
    <name type="scientific">Gimesia algae</name>
    <dbReference type="NCBI Taxonomy" id="2527971"/>
    <lineage>
        <taxon>Bacteria</taxon>
        <taxon>Pseudomonadati</taxon>
        <taxon>Planctomycetota</taxon>
        <taxon>Planctomycetia</taxon>
        <taxon>Planctomycetales</taxon>
        <taxon>Planctomycetaceae</taxon>
        <taxon>Gimesia</taxon>
    </lineage>
</organism>
<dbReference type="Gene3D" id="2.20.28.160">
    <property type="match status" value="1"/>
</dbReference>
<proteinExistence type="predicted"/>
<feature type="transmembrane region" description="Helical" evidence="2">
    <location>
        <begin position="528"/>
        <end position="545"/>
    </location>
</feature>
<keyword evidence="2" id="KW-0472">Membrane</keyword>
<evidence type="ECO:0000256" key="2">
    <source>
        <dbReference type="SAM" id="Phobius"/>
    </source>
</evidence>
<dbReference type="RefSeq" id="WP_145228255.1">
    <property type="nucleotide sequence ID" value="NZ_CP036343.1"/>
</dbReference>
<gene>
    <name evidence="3" type="ORF">Pan161_30590</name>
</gene>
<dbReference type="OrthoDB" id="261253at2"/>
<dbReference type="NCBIfam" id="TIGR02098">
    <property type="entry name" value="MJ0042_CXXC"/>
    <property type="match status" value="1"/>
</dbReference>
<keyword evidence="2" id="KW-0812">Transmembrane</keyword>
<evidence type="ECO:0000256" key="1">
    <source>
        <dbReference type="SAM" id="MobiDB-lite"/>
    </source>
</evidence>
<feature type="transmembrane region" description="Helical" evidence="2">
    <location>
        <begin position="251"/>
        <end position="270"/>
    </location>
</feature>
<dbReference type="Proteomes" id="UP000316855">
    <property type="component" value="Chromosome"/>
</dbReference>
<dbReference type="KEGG" id="gax:Pan161_30590"/>
<evidence type="ECO:0008006" key="5">
    <source>
        <dbReference type="Google" id="ProtNLM"/>
    </source>
</evidence>
<feature type="transmembrane region" description="Helical" evidence="2">
    <location>
        <begin position="467"/>
        <end position="489"/>
    </location>
</feature>
<dbReference type="AlphaFoldDB" id="A0A517VEF8"/>
<feature type="compositionally biased region" description="Low complexity" evidence="1">
    <location>
        <begin position="568"/>
        <end position="582"/>
    </location>
</feature>